<name>A0A0C3QI41_9AGAM</name>
<dbReference type="AlphaFoldDB" id="A0A0C3QI41"/>
<dbReference type="SMART" id="SM00291">
    <property type="entry name" value="ZnF_ZZ"/>
    <property type="match status" value="2"/>
</dbReference>
<accession>A0A0C3QI41</accession>
<organism evidence="5 6">
    <name type="scientific">Tulasnella calospora MUT 4182</name>
    <dbReference type="NCBI Taxonomy" id="1051891"/>
    <lineage>
        <taxon>Eukaryota</taxon>
        <taxon>Fungi</taxon>
        <taxon>Dikarya</taxon>
        <taxon>Basidiomycota</taxon>
        <taxon>Agaricomycotina</taxon>
        <taxon>Agaricomycetes</taxon>
        <taxon>Cantharellales</taxon>
        <taxon>Tulasnellaceae</taxon>
        <taxon>Tulasnella</taxon>
    </lineage>
</organism>
<feature type="domain" description="ZZ-type" evidence="4">
    <location>
        <begin position="226"/>
        <end position="267"/>
    </location>
</feature>
<evidence type="ECO:0000313" key="6">
    <source>
        <dbReference type="Proteomes" id="UP000054248"/>
    </source>
</evidence>
<gene>
    <name evidence="5" type="ORF">M407DRAFT_129063</name>
</gene>
<evidence type="ECO:0000256" key="3">
    <source>
        <dbReference type="ARBA" id="ARBA00022833"/>
    </source>
</evidence>
<evidence type="ECO:0000313" key="5">
    <source>
        <dbReference type="EMBL" id="KIO31660.1"/>
    </source>
</evidence>
<dbReference type="EMBL" id="KN822961">
    <property type="protein sequence ID" value="KIO31660.1"/>
    <property type="molecule type" value="Genomic_DNA"/>
</dbReference>
<keyword evidence="1" id="KW-0479">Metal-binding</keyword>
<dbReference type="OrthoDB" id="661148at2759"/>
<dbReference type="HOGENOM" id="CLU_918865_0_0_1"/>
<reference evidence="6" key="2">
    <citation type="submission" date="2015-01" db="EMBL/GenBank/DDBJ databases">
        <title>Evolutionary Origins and Diversification of the Mycorrhizal Mutualists.</title>
        <authorList>
            <consortium name="DOE Joint Genome Institute"/>
            <consortium name="Mycorrhizal Genomics Consortium"/>
            <person name="Kohler A."/>
            <person name="Kuo A."/>
            <person name="Nagy L.G."/>
            <person name="Floudas D."/>
            <person name="Copeland A."/>
            <person name="Barry K.W."/>
            <person name="Cichocki N."/>
            <person name="Veneault-Fourrey C."/>
            <person name="LaButti K."/>
            <person name="Lindquist E.A."/>
            <person name="Lipzen A."/>
            <person name="Lundell T."/>
            <person name="Morin E."/>
            <person name="Murat C."/>
            <person name="Riley R."/>
            <person name="Ohm R."/>
            <person name="Sun H."/>
            <person name="Tunlid A."/>
            <person name="Henrissat B."/>
            <person name="Grigoriev I.V."/>
            <person name="Hibbett D.S."/>
            <person name="Martin F."/>
        </authorList>
    </citation>
    <scope>NUCLEOTIDE SEQUENCE [LARGE SCALE GENOMIC DNA]</scope>
    <source>
        <strain evidence="6">MUT 4182</strain>
    </source>
</reference>
<keyword evidence="6" id="KW-1185">Reference proteome</keyword>
<dbReference type="Proteomes" id="UP000054248">
    <property type="component" value="Unassembled WGS sequence"/>
</dbReference>
<dbReference type="STRING" id="1051891.A0A0C3QI41"/>
<evidence type="ECO:0000259" key="4">
    <source>
        <dbReference type="SMART" id="SM00291"/>
    </source>
</evidence>
<dbReference type="SUPFAM" id="SSF57850">
    <property type="entry name" value="RING/U-box"/>
    <property type="match status" value="2"/>
</dbReference>
<dbReference type="InterPro" id="IPR000433">
    <property type="entry name" value="Znf_ZZ"/>
</dbReference>
<protein>
    <recommendedName>
        <fullName evidence="4">ZZ-type domain-containing protein</fullName>
    </recommendedName>
</protein>
<dbReference type="Gene3D" id="3.30.60.90">
    <property type="match status" value="1"/>
</dbReference>
<evidence type="ECO:0000256" key="1">
    <source>
        <dbReference type="ARBA" id="ARBA00022723"/>
    </source>
</evidence>
<dbReference type="InterPro" id="IPR043145">
    <property type="entry name" value="Znf_ZZ_sf"/>
</dbReference>
<keyword evidence="2" id="KW-0863">Zinc-finger</keyword>
<keyword evidence="3" id="KW-0862">Zinc</keyword>
<dbReference type="Pfam" id="PF00569">
    <property type="entry name" value="ZZ"/>
    <property type="match status" value="1"/>
</dbReference>
<evidence type="ECO:0000256" key="2">
    <source>
        <dbReference type="ARBA" id="ARBA00022771"/>
    </source>
</evidence>
<sequence>MHYEPPSNVEALPIPVPAVKRLLGTCWHSQPEERPSAAHCLHILTTVLSDPHSSDNVDSVALKVGDLQLVSQPNDSGDGAEGTEGRTDVNEVAVTQEDEDNGLHVHTVPPVPNYLVAASSPPTFDINDSDPLDHNLSCNACNTNIVGLRYQCANCPSFPFAYNLCAECEMKSFDVHPRPHVFLKFNRRVDRPVQTQHPLLPNIYKTPIYRRRQSLSGSVEPIKFRGPPSVYCDLCMTIIEGAWYRCGHCNADLCDFHEQTHDATHVFLVIKEEVDWDVLRGLWDFDEPSKNPPLLEPVFAQSK</sequence>
<feature type="domain" description="ZZ-type" evidence="4">
    <location>
        <begin position="132"/>
        <end position="179"/>
    </location>
</feature>
<dbReference type="GO" id="GO:0008270">
    <property type="term" value="F:zinc ion binding"/>
    <property type="evidence" value="ECO:0007669"/>
    <property type="project" value="UniProtKB-KW"/>
</dbReference>
<proteinExistence type="predicted"/>
<reference evidence="5 6" key="1">
    <citation type="submission" date="2014-04" db="EMBL/GenBank/DDBJ databases">
        <authorList>
            <consortium name="DOE Joint Genome Institute"/>
            <person name="Kuo A."/>
            <person name="Girlanda M."/>
            <person name="Perotto S."/>
            <person name="Kohler A."/>
            <person name="Nagy L.G."/>
            <person name="Floudas D."/>
            <person name="Copeland A."/>
            <person name="Barry K.W."/>
            <person name="Cichocki N."/>
            <person name="Veneault-Fourrey C."/>
            <person name="LaButti K."/>
            <person name="Lindquist E.A."/>
            <person name="Lipzen A."/>
            <person name="Lundell T."/>
            <person name="Morin E."/>
            <person name="Murat C."/>
            <person name="Sun H."/>
            <person name="Tunlid A."/>
            <person name="Henrissat B."/>
            <person name="Grigoriev I.V."/>
            <person name="Hibbett D.S."/>
            <person name="Martin F."/>
            <person name="Nordberg H.P."/>
            <person name="Cantor M.N."/>
            <person name="Hua S.X."/>
        </authorList>
    </citation>
    <scope>NUCLEOTIDE SEQUENCE [LARGE SCALE GENOMIC DNA]</scope>
    <source>
        <strain evidence="5 6">MUT 4182</strain>
    </source>
</reference>